<protein>
    <submittedName>
        <fullName evidence="1">Uncharacterized protein</fullName>
    </submittedName>
</protein>
<proteinExistence type="predicted"/>
<evidence type="ECO:0000313" key="1">
    <source>
        <dbReference type="EMBL" id="KAI5647642.1"/>
    </source>
</evidence>
<dbReference type="Proteomes" id="UP001060085">
    <property type="component" value="Linkage Group LG08"/>
</dbReference>
<gene>
    <name evidence="1" type="ORF">M9H77_33647</name>
</gene>
<name>A0ACB9ZN62_CATRO</name>
<organism evidence="1 2">
    <name type="scientific">Catharanthus roseus</name>
    <name type="common">Madagascar periwinkle</name>
    <name type="synonym">Vinca rosea</name>
    <dbReference type="NCBI Taxonomy" id="4058"/>
    <lineage>
        <taxon>Eukaryota</taxon>
        <taxon>Viridiplantae</taxon>
        <taxon>Streptophyta</taxon>
        <taxon>Embryophyta</taxon>
        <taxon>Tracheophyta</taxon>
        <taxon>Spermatophyta</taxon>
        <taxon>Magnoliopsida</taxon>
        <taxon>eudicotyledons</taxon>
        <taxon>Gunneridae</taxon>
        <taxon>Pentapetalae</taxon>
        <taxon>asterids</taxon>
        <taxon>lamiids</taxon>
        <taxon>Gentianales</taxon>
        <taxon>Apocynaceae</taxon>
        <taxon>Rauvolfioideae</taxon>
        <taxon>Vinceae</taxon>
        <taxon>Catharanthinae</taxon>
        <taxon>Catharanthus</taxon>
    </lineage>
</organism>
<comment type="caution">
    <text evidence="1">The sequence shown here is derived from an EMBL/GenBank/DDBJ whole genome shotgun (WGS) entry which is preliminary data.</text>
</comment>
<reference evidence="2" key="1">
    <citation type="journal article" date="2023" name="Nat. Plants">
        <title>Single-cell RNA sequencing provides a high-resolution roadmap for understanding the multicellular compartmentation of specialized metabolism.</title>
        <authorList>
            <person name="Sun S."/>
            <person name="Shen X."/>
            <person name="Li Y."/>
            <person name="Li Y."/>
            <person name="Wang S."/>
            <person name="Li R."/>
            <person name="Zhang H."/>
            <person name="Shen G."/>
            <person name="Guo B."/>
            <person name="Wei J."/>
            <person name="Xu J."/>
            <person name="St-Pierre B."/>
            <person name="Chen S."/>
            <person name="Sun C."/>
        </authorList>
    </citation>
    <scope>NUCLEOTIDE SEQUENCE [LARGE SCALE GENOMIC DNA]</scope>
</reference>
<accession>A0ACB9ZN62</accession>
<dbReference type="EMBL" id="CM044708">
    <property type="protein sequence ID" value="KAI5647642.1"/>
    <property type="molecule type" value="Genomic_DNA"/>
</dbReference>
<evidence type="ECO:0000313" key="2">
    <source>
        <dbReference type="Proteomes" id="UP001060085"/>
    </source>
</evidence>
<sequence length="433" mass="47798">MDFHSFSSSSFALGLLFPLVLLFSCSLVFIEASTDDGFTVDLIHRDSPESPLYNPSHSLYERIKRTYHRSTKRKIFFASTGMVPNEGEYLMEISFGTPPFKTFAIADSGSDLAWTQCKPCTHCFKEKFPIFNPKNSSSYKSLPCTSKTCHAFNGFCNKNGLCEYDQLYGDMSRSYGDLASETITFGSKGKRASFSNFVFGCGHNNSGVFPQKSSGIVGLGFGEQSIVSQLNSSINGKFSYCLGLFTEESKSGKLSFGKKALVLGHGVVTTPLILDNYYYLILQGISVRNKRLNYSYISPLHKPLKGNIIIDSGTTATYLPDNLYAELESTVKSEIKSTKDVKDPLGFFKLCYESLHDGNVPIITLHFKGADLKLNSSNTFVKTSDTVKCLGFASAGSARSIPIFGNIAQNNFWVGYDLENKVVSFKPSDCTKH</sequence>
<keyword evidence="2" id="KW-1185">Reference proteome</keyword>